<dbReference type="AlphaFoldDB" id="A0ABD2U6K9"/>
<dbReference type="Proteomes" id="UP001627284">
    <property type="component" value="Unassembled WGS sequence"/>
</dbReference>
<dbReference type="Gene3D" id="1.25.40.20">
    <property type="entry name" value="Ankyrin repeat-containing domain"/>
    <property type="match status" value="1"/>
</dbReference>
<gene>
    <name evidence="2" type="ORF">AABB24_013214</name>
</gene>
<evidence type="ECO:0000313" key="3">
    <source>
        <dbReference type="Proteomes" id="UP001627284"/>
    </source>
</evidence>
<dbReference type="PANTHER" id="PTHR24121">
    <property type="entry name" value="NO MECHANORECEPTOR POTENTIAL C, ISOFORM D-RELATED"/>
    <property type="match status" value="1"/>
</dbReference>
<organism evidence="2 3">
    <name type="scientific">Solanum stoloniferum</name>
    <dbReference type="NCBI Taxonomy" id="62892"/>
    <lineage>
        <taxon>Eukaryota</taxon>
        <taxon>Viridiplantae</taxon>
        <taxon>Streptophyta</taxon>
        <taxon>Embryophyta</taxon>
        <taxon>Tracheophyta</taxon>
        <taxon>Spermatophyta</taxon>
        <taxon>Magnoliopsida</taxon>
        <taxon>eudicotyledons</taxon>
        <taxon>Gunneridae</taxon>
        <taxon>Pentapetalae</taxon>
        <taxon>asterids</taxon>
        <taxon>lamiids</taxon>
        <taxon>Solanales</taxon>
        <taxon>Solanaceae</taxon>
        <taxon>Solanoideae</taxon>
        <taxon>Solaneae</taxon>
        <taxon>Solanum</taxon>
    </lineage>
</organism>
<evidence type="ECO:0000313" key="2">
    <source>
        <dbReference type="EMBL" id="KAL3364340.1"/>
    </source>
</evidence>
<keyword evidence="3" id="KW-1185">Reference proteome</keyword>
<dbReference type="PROSITE" id="PS50088">
    <property type="entry name" value="ANK_REPEAT"/>
    <property type="match status" value="2"/>
</dbReference>
<dbReference type="EMBL" id="JBJKTR010000007">
    <property type="protein sequence ID" value="KAL3364340.1"/>
    <property type="molecule type" value="Genomic_DNA"/>
</dbReference>
<dbReference type="InterPro" id="IPR002110">
    <property type="entry name" value="Ankyrin_rpt"/>
</dbReference>
<keyword evidence="1" id="KW-0040">ANK repeat</keyword>
<sequence length="211" mass="23169">MDPRMYNAAKTGSTMEDGDFSLVDYLKREEENGYQVTPKGNTILHVAALFGQRGFVGKVLKITPVLLCYKNKKNETALHIAANLGRSEVVSELLSLGGEETILVRMTDDIGDTALHKAVRGGHIDIVRMLVKLLLDPEHDLPANKAGETPLYLAAESGFHDALIEILNVCKEPTYVAGPSNRTPLHAAVIQEHTGEIGRRFVQHKWTIGTT</sequence>
<feature type="repeat" description="ANK" evidence="1">
    <location>
        <begin position="110"/>
        <end position="132"/>
    </location>
</feature>
<dbReference type="EMBL" id="JBJKTR010000007">
    <property type="protein sequence ID" value="KAL3364345.1"/>
    <property type="molecule type" value="Genomic_DNA"/>
</dbReference>
<name>A0ABD2U6K9_9SOLN</name>
<dbReference type="SMART" id="SM00248">
    <property type="entry name" value="ANK"/>
    <property type="match status" value="4"/>
</dbReference>
<dbReference type="PROSITE" id="PS50297">
    <property type="entry name" value="ANK_REP_REGION"/>
    <property type="match status" value="2"/>
</dbReference>
<proteinExistence type="predicted"/>
<evidence type="ECO:0000256" key="1">
    <source>
        <dbReference type="PROSITE-ProRule" id="PRU00023"/>
    </source>
</evidence>
<comment type="caution">
    <text evidence="2">The sequence shown here is derived from an EMBL/GenBank/DDBJ whole genome shotgun (WGS) entry which is preliminary data.</text>
</comment>
<dbReference type="PANTHER" id="PTHR24121:SF22">
    <property type="entry name" value="PROTEIN ACCELERATED CELL DEATH 6-LIKE"/>
    <property type="match status" value="1"/>
</dbReference>
<dbReference type="InterPro" id="IPR036770">
    <property type="entry name" value="Ankyrin_rpt-contain_sf"/>
</dbReference>
<reference evidence="2 3" key="1">
    <citation type="submission" date="2024-05" db="EMBL/GenBank/DDBJ databases">
        <title>De novo assembly of an allotetraploid wild potato.</title>
        <authorList>
            <person name="Hosaka A.J."/>
        </authorList>
    </citation>
    <scope>NUCLEOTIDE SEQUENCE [LARGE SCALE GENOMIC DNA]</scope>
    <source>
        <tissue evidence="2">Young leaves</tissue>
    </source>
</reference>
<dbReference type="SUPFAM" id="SSF48403">
    <property type="entry name" value="Ankyrin repeat"/>
    <property type="match status" value="1"/>
</dbReference>
<feature type="repeat" description="ANK" evidence="1">
    <location>
        <begin position="73"/>
        <end position="99"/>
    </location>
</feature>
<protein>
    <submittedName>
        <fullName evidence="2">Uncharacterized protein</fullName>
    </submittedName>
</protein>
<accession>A0ABD2U6K9</accession>
<dbReference type="Pfam" id="PF12796">
    <property type="entry name" value="Ank_2"/>
    <property type="match status" value="1"/>
</dbReference>